<feature type="non-terminal residue" evidence="2">
    <location>
        <position position="1"/>
    </location>
</feature>
<protein>
    <submittedName>
        <fullName evidence="2">T9SS type A sorting domain-containing protein</fullName>
    </submittedName>
</protein>
<reference evidence="2 3" key="1">
    <citation type="submission" date="2019-03" db="EMBL/GenBank/DDBJ databases">
        <authorList>
            <person name="Kim M.K.M."/>
        </authorList>
    </citation>
    <scope>NUCLEOTIDE SEQUENCE [LARGE SCALE GENOMIC DNA]</scope>
    <source>
        <strain evidence="2 3">17J68-15</strain>
    </source>
</reference>
<sequence length="147" mass="15428">QVSFVTSRAAGGNSTSDINYTFAENITAGSKWYYRLKQEDLDGRSKYSAVVMLKSDKSGIITVDGIYPNPVKGAASVRLQASAQGGDVVLQITDMQGRVVRQQSVLTEAGASTTVNMDLAGLAAGPYHLKAIAGNGEASEAVTVVKQ</sequence>
<comment type="caution">
    <text evidence="2">The sequence shown here is derived from an EMBL/GenBank/DDBJ whole genome shotgun (WGS) entry which is preliminary data.</text>
</comment>
<dbReference type="NCBIfam" id="TIGR04183">
    <property type="entry name" value="Por_Secre_tail"/>
    <property type="match status" value="1"/>
</dbReference>
<dbReference type="Pfam" id="PF18962">
    <property type="entry name" value="Por_Secre_tail"/>
    <property type="match status" value="1"/>
</dbReference>
<proteinExistence type="predicted"/>
<accession>A0A4V2WLM9</accession>
<feature type="domain" description="Secretion system C-terminal sorting" evidence="1">
    <location>
        <begin position="66"/>
        <end position="139"/>
    </location>
</feature>
<name>A0A4V2WLM9_9BACT</name>
<evidence type="ECO:0000313" key="2">
    <source>
        <dbReference type="EMBL" id="TCZ63425.1"/>
    </source>
</evidence>
<evidence type="ECO:0000313" key="3">
    <source>
        <dbReference type="Proteomes" id="UP000295164"/>
    </source>
</evidence>
<dbReference type="InterPro" id="IPR026444">
    <property type="entry name" value="Secre_tail"/>
</dbReference>
<dbReference type="AlphaFoldDB" id="A0A4V2WLM9"/>
<dbReference type="OrthoDB" id="663485at2"/>
<dbReference type="Proteomes" id="UP000295164">
    <property type="component" value="Unassembled WGS sequence"/>
</dbReference>
<dbReference type="EMBL" id="SKFH01000084">
    <property type="protein sequence ID" value="TCZ63425.1"/>
    <property type="molecule type" value="Genomic_DNA"/>
</dbReference>
<dbReference type="Gene3D" id="2.60.40.2550">
    <property type="match status" value="1"/>
</dbReference>
<organism evidence="2 3">
    <name type="scientific">Flaviaesturariibacter aridisoli</name>
    <dbReference type="NCBI Taxonomy" id="2545761"/>
    <lineage>
        <taxon>Bacteria</taxon>
        <taxon>Pseudomonadati</taxon>
        <taxon>Bacteroidota</taxon>
        <taxon>Chitinophagia</taxon>
        <taxon>Chitinophagales</taxon>
        <taxon>Chitinophagaceae</taxon>
        <taxon>Flaviaestuariibacter</taxon>
    </lineage>
</organism>
<dbReference type="RefSeq" id="WP_131854611.1">
    <property type="nucleotide sequence ID" value="NZ_SKFH01000084.1"/>
</dbReference>
<evidence type="ECO:0000259" key="1">
    <source>
        <dbReference type="Pfam" id="PF18962"/>
    </source>
</evidence>
<gene>
    <name evidence="2" type="ORF">E0486_18690</name>
</gene>
<keyword evidence="3" id="KW-1185">Reference proteome</keyword>